<organism evidence="1 2">
    <name type="scientific">Bacillus daqingensis</name>
    <dbReference type="NCBI Taxonomy" id="872396"/>
    <lineage>
        <taxon>Bacteria</taxon>
        <taxon>Bacillati</taxon>
        <taxon>Bacillota</taxon>
        <taxon>Bacilli</taxon>
        <taxon>Bacillales</taxon>
        <taxon>Bacillaceae</taxon>
        <taxon>Bacillus</taxon>
    </lineage>
</organism>
<name>A0ABV9NU18_9BACI</name>
<dbReference type="RefSeq" id="WP_377908599.1">
    <property type="nucleotide sequence ID" value="NZ_JBHSGK010000004.1"/>
</dbReference>
<proteinExistence type="predicted"/>
<protein>
    <submittedName>
        <fullName evidence="1">Uncharacterized protein</fullName>
    </submittedName>
</protein>
<keyword evidence="2" id="KW-1185">Reference proteome</keyword>
<evidence type="ECO:0000313" key="2">
    <source>
        <dbReference type="Proteomes" id="UP001595896"/>
    </source>
</evidence>
<sequence>MEAVQKIRQNLIINTKAAALGIRKRRLLGAAANSSCTCAPLWRQPAARTLLTGSTKQTVVIAAYSNE</sequence>
<reference evidence="2" key="1">
    <citation type="journal article" date="2019" name="Int. J. Syst. Evol. Microbiol.">
        <title>The Global Catalogue of Microorganisms (GCM) 10K type strain sequencing project: providing services to taxonomists for standard genome sequencing and annotation.</title>
        <authorList>
            <consortium name="The Broad Institute Genomics Platform"/>
            <consortium name="The Broad Institute Genome Sequencing Center for Infectious Disease"/>
            <person name="Wu L."/>
            <person name="Ma J."/>
        </authorList>
    </citation>
    <scope>NUCLEOTIDE SEQUENCE [LARGE SCALE GENOMIC DNA]</scope>
    <source>
        <strain evidence="2">JCM 12165</strain>
    </source>
</reference>
<dbReference type="EMBL" id="JBHSGK010000004">
    <property type="protein sequence ID" value="MFC4735935.1"/>
    <property type="molecule type" value="Genomic_DNA"/>
</dbReference>
<dbReference type="Proteomes" id="UP001595896">
    <property type="component" value="Unassembled WGS sequence"/>
</dbReference>
<accession>A0ABV9NU18</accession>
<evidence type="ECO:0000313" key="1">
    <source>
        <dbReference type="EMBL" id="MFC4735935.1"/>
    </source>
</evidence>
<comment type="caution">
    <text evidence="1">The sequence shown here is derived from an EMBL/GenBank/DDBJ whole genome shotgun (WGS) entry which is preliminary data.</text>
</comment>
<gene>
    <name evidence="1" type="ORF">ACFO4L_04980</name>
</gene>